<keyword evidence="4" id="KW-0325">Glycoprotein</keyword>
<dbReference type="PROSITE" id="PS50835">
    <property type="entry name" value="IG_LIKE"/>
    <property type="match status" value="1"/>
</dbReference>
<dbReference type="SUPFAM" id="SSF48726">
    <property type="entry name" value="Immunoglobulin"/>
    <property type="match status" value="2"/>
</dbReference>
<dbReference type="PANTHER" id="PTHR12080:SF134">
    <property type="entry name" value="CD48 ANTIGEN"/>
    <property type="match status" value="1"/>
</dbReference>
<evidence type="ECO:0000256" key="1">
    <source>
        <dbReference type="ARBA" id="ARBA00004370"/>
    </source>
</evidence>
<gene>
    <name evidence="8" type="primary">Cd48</name>
</gene>
<evidence type="ECO:0000256" key="2">
    <source>
        <dbReference type="ARBA" id="ARBA00022729"/>
    </source>
</evidence>
<dbReference type="InterPro" id="IPR013783">
    <property type="entry name" value="Ig-like_fold"/>
</dbReference>
<dbReference type="Proteomes" id="UP000694915">
    <property type="component" value="Unplaced"/>
</dbReference>
<evidence type="ECO:0000259" key="6">
    <source>
        <dbReference type="PROSITE" id="PS50835"/>
    </source>
</evidence>
<proteinExistence type="predicted"/>
<evidence type="ECO:0000256" key="4">
    <source>
        <dbReference type="ARBA" id="ARBA00023180"/>
    </source>
</evidence>
<feature type="chain" id="PRO_5046530793" evidence="5">
    <location>
        <begin position="24"/>
        <end position="236"/>
    </location>
</feature>
<name>A0ABM0LLP3_MICOH</name>
<evidence type="ECO:0000256" key="3">
    <source>
        <dbReference type="ARBA" id="ARBA00023136"/>
    </source>
</evidence>
<evidence type="ECO:0000256" key="5">
    <source>
        <dbReference type="SAM" id="SignalP"/>
    </source>
</evidence>
<dbReference type="PANTHER" id="PTHR12080">
    <property type="entry name" value="SIGNALING LYMPHOCYTIC ACTIVATION MOLECULE"/>
    <property type="match status" value="1"/>
</dbReference>
<sequence length="236" mass="27289">MCYFRKQEWCLVLELLLLPVISGLQDHSELEINAKTGSNITLQFKKPLGTYAHITWLYTTKQKILEYEYKGSTITYSGYQGRVNLDNITGALQIYNIRKEDRGDYYMRVLKKTEEEYKKILNVFDPVSQPTIKIEKTETLPDSCHLKLSCKGEQQNVTYTWFDDSNQIEEGDVLERIITPKNKSTFYTCQVSNPISRKNDTVYFTLPCTLARSSGVRWIATLLVVMAPSIHTFLLT</sequence>
<dbReference type="InterPro" id="IPR036179">
    <property type="entry name" value="Ig-like_dom_sf"/>
</dbReference>
<keyword evidence="2 5" id="KW-0732">Signal</keyword>
<keyword evidence="3" id="KW-0472">Membrane</keyword>
<organism evidence="7 8">
    <name type="scientific">Microtus ochrogaster</name>
    <name type="common">Prairie vole</name>
    <dbReference type="NCBI Taxonomy" id="79684"/>
    <lineage>
        <taxon>Eukaryota</taxon>
        <taxon>Metazoa</taxon>
        <taxon>Chordata</taxon>
        <taxon>Craniata</taxon>
        <taxon>Vertebrata</taxon>
        <taxon>Euteleostomi</taxon>
        <taxon>Mammalia</taxon>
        <taxon>Eutheria</taxon>
        <taxon>Euarchontoglires</taxon>
        <taxon>Glires</taxon>
        <taxon>Rodentia</taxon>
        <taxon>Myomorpha</taxon>
        <taxon>Muroidea</taxon>
        <taxon>Cricetidae</taxon>
        <taxon>Arvicolinae</taxon>
        <taxon>Microtus</taxon>
    </lineage>
</organism>
<dbReference type="InterPro" id="IPR015631">
    <property type="entry name" value="CD2/SLAM_rcpt"/>
</dbReference>
<feature type="signal peptide" evidence="5">
    <location>
        <begin position="1"/>
        <end position="23"/>
    </location>
</feature>
<dbReference type="Gene3D" id="2.60.40.10">
    <property type="entry name" value="Immunoglobulins"/>
    <property type="match status" value="2"/>
</dbReference>
<protein>
    <submittedName>
        <fullName evidence="8">CD48 antigen</fullName>
    </submittedName>
</protein>
<dbReference type="GeneID" id="101997224"/>
<feature type="domain" description="Ig-like" evidence="6">
    <location>
        <begin position="130"/>
        <end position="205"/>
    </location>
</feature>
<dbReference type="Pfam" id="PF13895">
    <property type="entry name" value="Ig_2"/>
    <property type="match status" value="1"/>
</dbReference>
<keyword evidence="7" id="KW-1185">Reference proteome</keyword>
<dbReference type="RefSeq" id="XP_005368644.1">
    <property type="nucleotide sequence ID" value="XM_005368587.3"/>
</dbReference>
<reference evidence="8" key="1">
    <citation type="submission" date="2025-08" db="UniProtKB">
        <authorList>
            <consortium name="RefSeq"/>
        </authorList>
    </citation>
    <scope>IDENTIFICATION</scope>
</reference>
<dbReference type="InterPro" id="IPR007110">
    <property type="entry name" value="Ig-like_dom"/>
</dbReference>
<evidence type="ECO:0000313" key="8">
    <source>
        <dbReference type="RefSeq" id="XP_005368644.1"/>
    </source>
</evidence>
<comment type="subcellular location">
    <subcellularLocation>
        <location evidence="1">Membrane</location>
    </subcellularLocation>
</comment>
<evidence type="ECO:0000313" key="7">
    <source>
        <dbReference type="Proteomes" id="UP000694915"/>
    </source>
</evidence>
<accession>A0ABM0LLP3</accession>